<feature type="transmembrane region" description="Helical" evidence="2">
    <location>
        <begin position="168"/>
        <end position="187"/>
    </location>
</feature>
<feature type="transmembrane region" description="Helical" evidence="2">
    <location>
        <begin position="63"/>
        <end position="81"/>
    </location>
</feature>
<gene>
    <name evidence="4" type="ORF">FF011L_51470</name>
</gene>
<evidence type="ECO:0000313" key="5">
    <source>
        <dbReference type="Proteomes" id="UP000320672"/>
    </source>
</evidence>
<keyword evidence="5" id="KW-1185">Reference proteome</keyword>
<feature type="transmembrane region" description="Helical" evidence="2">
    <location>
        <begin position="128"/>
        <end position="156"/>
    </location>
</feature>
<evidence type="ECO:0000256" key="1">
    <source>
        <dbReference type="ARBA" id="ARBA00009458"/>
    </source>
</evidence>
<dbReference type="OrthoDB" id="283584at2"/>
<dbReference type="InterPro" id="IPR020726">
    <property type="entry name" value="Bcl2_BH2_motif_CS"/>
</dbReference>
<comment type="similarity">
    <text evidence="1">Belongs to the Bcl-2 family.</text>
</comment>
<feature type="domain" description="VanZ-like" evidence="3">
    <location>
        <begin position="46"/>
        <end position="145"/>
    </location>
</feature>
<dbReference type="InterPro" id="IPR006976">
    <property type="entry name" value="VanZ-like"/>
</dbReference>
<feature type="domain" description="VanZ-like" evidence="3">
    <location>
        <begin position="359"/>
        <end position="442"/>
    </location>
</feature>
<keyword evidence="2" id="KW-0812">Transmembrane</keyword>
<dbReference type="PANTHER" id="PTHR28008">
    <property type="entry name" value="DOMAIN PROTEIN, PUTATIVE (AFU_ORTHOLOGUE AFUA_3G10980)-RELATED"/>
    <property type="match status" value="1"/>
</dbReference>
<organism evidence="4 5">
    <name type="scientific">Roseimaritima multifibrata</name>
    <dbReference type="NCBI Taxonomy" id="1930274"/>
    <lineage>
        <taxon>Bacteria</taxon>
        <taxon>Pseudomonadati</taxon>
        <taxon>Planctomycetota</taxon>
        <taxon>Planctomycetia</taxon>
        <taxon>Pirellulales</taxon>
        <taxon>Pirellulaceae</taxon>
        <taxon>Roseimaritima</taxon>
    </lineage>
</organism>
<feature type="transmembrane region" description="Helical" evidence="2">
    <location>
        <begin position="93"/>
        <end position="116"/>
    </location>
</feature>
<dbReference type="Proteomes" id="UP000320672">
    <property type="component" value="Chromosome"/>
</dbReference>
<sequence>MSGYEIRAPLRGWLLVLACLSAVALVYASVVPLHYQPLAFDDAVAKFGKTPWLNLSLYQRADWVANALVVMPIGFFAAGAVSFARGRFGLLRVWGAVIAVVLATMLLVFGIEFVQVWFPPRTVSQNDIAAGCAGAILGPFAWPIFGAPLLAAWARIQGASLGAQRRQLVLRLNLAAYLMMLIVYSVMPLDLVLSSGEWHAKWASGRIQVIPGGEAFRWLQGNGGWSDLFSLFMSGVRIVPVGFLAWLCLSAKWQRLLVFGVPVLVEALQLPVFTRYASVSEVLLGWFGGMAGVVIAMNRQRLWGWNRFLILRLGVVMVVVAGIAVGFFGGAERWADAKEIAAGVDSFFSAPFVKYYYGSEFSAGSNFAGKLLTFAVLGAALANLFGYGRERMPVLGYVVSIALVLGLGVVIEVTQIYLVPLVPDAADVIIYAAGAAVGWKAWAIGMEATELRIGEL</sequence>
<dbReference type="PROSITE" id="PS01258">
    <property type="entry name" value="BH2"/>
    <property type="match status" value="1"/>
</dbReference>
<feature type="transmembrane region" description="Helical" evidence="2">
    <location>
        <begin position="279"/>
        <end position="297"/>
    </location>
</feature>
<feature type="transmembrane region" description="Helical" evidence="2">
    <location>
        <begin position="309"/>
        <end position="329"/>
    </location>
</feature>
<evidence type="ECO:0000256" key="2">
    <source>
        <dbReference type="SAM" id="Phobius"/>
    </source>
</evidence>
<proteinExistence type="inferred from homology"/>
<feature type="transmembrane region" description="Helical" evidence="2">
    <location>
        <begin position="256"/>
        <end position="273"/>
    </location>
</feature>
<feature type="transmembrane region" description="Helical" evidence="2">
    <location>
        <begin position="228"/>
        <end position="249"/>
    </location>
</feature>
<protein>
    <submittedName>
        <fullName evidence="4">VanZ like family protein</fullName>
    </submittedName>
</protein>
<dbReference type="AlphaFoldDB" id="A0A517MN82"/>
<keyword evidence="2" id="KW-0472">Membrane</keyword>
<dbReference type="EMBL" id="CP036262">
    <property type="protein sequence ID" value="QDS96339.1"/>
    <property type="molecule type" value="Genomic_DNA"/>
</dbReference>
<reference evidence="4 5" key="1">
    <citation type="submission" date="2019-02" db="EMBL/GenBank/DDBJ databases">
        <title>Deep-cultivation of Planctomycetes and their phenomic and genomic characterization uncovers novel biology.</title>
        <authorList>
            <person name="Wiegand S."/>
            <person name="Jogler M."/>
            <person name="Boedeker C."/>
            <person name="Pinto D."/>
            <person name="Vollmers J."/>
            <person name="Rivas-Marin E."/>
            <person name="Kohn T."/>
            <person name="Peeters S.H."/>
            <person name="Heuer A."/>
            <person name="Rast P."/>
            <person name="Oberbeckmann S."/>
            <person name="Bunk B."/>
            <person name="Jeske O."/>
            <person name="Meyerdierks A."/>
            <person name="Storesund J.E."/>
            <person name="Kallscheuer N."/>
            <person name="Luecker S."/>
            <person name="Lage O.M."/>
            <person name="Pohl T."/>
            <person name="Merkel B.J."/>
            <person name="Hornburger P."/>
            <person name="Mueller R.-W."/>
            <person name="Bruemmer F."/>
            <person name="Labrenz M."/>
            <person name="Spormann A.M."/>
            <person name="Op den Camp H."/>
            <person name="Overmann J."/>
            <person name="Amann R."/>
            <person name="Jetten M.S.M."/>
            <person name="Mascher T."/>
            <person name="Medema M.H."/>
            <person name="Devos D.P."/>
            <person name="Kaster A.-K."/>
            <person name="Ovreas L."/>
            <person name="Rohde M."/>
            <person name="Galperin M.Y."/>
            <person name="Jogler C."/>
        </authorList>
    </citation>
    <scope>NUCLEOTIDE SEQUENCE [LARGE SCALE GENOMIC DNA]</scope>
    <source>
        <strain evidence="4 5">FF011L</strain>
    </source>
</reference>
<keyword evidence="2" id="KW-1133">Transmembrane helix</keyword>
<dbReference type="KEGG" id="rml:FF011L_51470"/>
<accession>A0A517MN82</accession>
<dbReference type="RefSeq" id="WP_145354499.1">
    <property type="nucleotide sequence ID" value="NZ_CP036262.1"/>
</dbReference>
<name>A0A517MN82_9BACT</name>
<evidence type="ECO:0000313" key="4">
    <source>
        <dbReference type="EMBL" id="QDS96339.1"/>
    </source>
</evidence>
<dbReference type="PANTHER" id="PTHR28008:SF1">
    <property type="entry name" value="DOMAIN PROTEIN, PUTATIVE (AFU_ORTHOLOGUE AFUA_3G10980)-RELATED"/>
    <property type="match status" value="1"/>
</dbReference>
<dbReference type="Pfam" id="PF04892">
    <property type="entry name" value="VanZ"/>
    <property type="match status" value="2"/>
</dbReference>
<feature type="transmembrane region" description="Helical" evidence="2">
    <location>
        <begin position="394"/>
        <end position="419"/>
    </location>
</feature>
<feature type="transmembrane region" description="Helical" evidence="2">
    <location>
        <begin position="367"/>
        <end position="387"/>
    </location>
</feature>
<evidence type="ECO:0000259" key="3">
    <source>
        <dbReference type="Pfam" id="PF04892"/>
    </source>
</evidence>